<name>A0A6N6NQ08_9ACTN</name>
<comment type="caution">
    <text evidence="2">The sequence shown here is derived from an EMBL/GenBank/DDBJ whole genome shotgun (WGS) entry which is preliminary data.</text>
</comment>
<evidence type="ECO:0000313" key="2">
    <source>
        <dbReference type="EMBL" id="KAB1641592.1"/>
    </source>
</evidence>
<keyword evidence="3" id="KW-1185">Reference proteome</keyword>
<dbReference type="RefSeq" id="WP_158049081.1">
    <property type="nucleotide sequence ID" value="NZ_WAJR01000005.1"/>
</dbReference>
<reference evidence="2 3" key="1">
    <citation type="submission" date="2019-09" db="EMBL/GenBank/DDBJ databases">
        <title>Whole genome shotgun sequencing (WGS) of Ellagibacter isourolithinifaciens DSM 104140(T) and Adlercreutzia muris DSM 29508(T).</title>
        <authorList>
            <person name="Stoll D.A."/>
            <person name="Danylec N."/>
            <person name="Huch M."/>
        </authorList>
    </citation>
    <scope>NUCLEOTIDE SEQUENCE [LARGE SCALE GENOMIC DNA]</scope>
    <source>
        <strain evidence="2 3">DSM 104140</strain>
    </source>
</reference>
<evidence type="ECO:0000259" key="1">
    <source>
        <dbReference type="Pfam" id="PF04230"/>
    </source>
</evidence>
<dbReference type="Pfam" id="PF04230">
    <property type="entry name" value="PS_pyruv_trans"/>
    <property type="match status" value="1"/>
</dbReference>
<dbReference type="GeneID" id="98657485"/>
<dbReference type="InterPro" id="IPR007345">
    <property type="entry name" value="Polysacch_pyruvyl_Trfase"/>
</dbReference>
<feature type="domain" description="Polysaccharide pyruvyl transferase" evidence="1">
    <location>
        <begin position="108"/>
        <end position="396"/>
    </location>
</feature>
<proteinExistence type="predicted"/>
<dbReference type="PANTHER" id="PTHR36836">
    <property type="entry name" value="COLANIC ACID BIOSYNTHESIS PROTEIN WCAK"/>
    <property type="match status" value="1"/>
</dbReference>
<protein>
    <recommendedName>
        <fullName evidence="1">Polysaccharide pyruvyl transferase domain-containing protein</fullName>
    </recommendedName>
</protein>
<accession>A0A6N6NQ08</accession>
<sequence>MTFYRIALLGHPVFSEGDPVWDCFEQLSVEGHAVEIIDLERFPGVFDSDGNPDERALEAFRRRFKPDYIAASGESAEEILSRLERSSCEGSAVPFRRFVVFGYVGKDNFGDELIFSTICDEIARRYPDSFVTLIGHDPEATLRRHGVVSVTMDMKLEADIILDGASALVFMAGIIFDDPFVDWTAGPIDLFLNPRSEIAGQTAFVLMAAMHGTPSVFLGIGAGPLSNPDAKRLVALSARNGAFFVPRDVKTEELLLAAGVPETSISTKCDLAFLAKSDNAFAPADYAQPYCVVSLRDHRTKDEGFEGRVADVLDRVWEGNGIRPLFIDLAPEDGAVHRRVASLMAHGEEARFFGTALDTDAVIDTIAHAEFSMAMRLHCSIVSNAHGVPSLGFDYNEKVHAFYEQMGQLAFLSSMDESAAETLQRIELLIEQRDHLSEELSVIVEDRKRRAVEAFDILGGLANRNPKRQEKRHLYTRSTSIEEVELVEARACANRRAQELQELRAKLDEIEKSTSWKVGCAVTVIPRIIKDKLS</sequence>
<gene>
    <name evidence="2" type="ORF">F8C90_03585</name>
</gene>
<dbReference type="Proteomes" id="UP000468668">
    <property type="component" value="Unassembled WGS sequence"/>
</dbReference>
<organism evidence="2 3">
    <name type="scientific">Ellagibacter isourolithinifaciens</name>
    <dbReference type="NCBI Taxonomy" id="2137581"/>
    <lineage>
        <taxon>Bacteria</taxon>
        <taxon>Bacillati</taxon>
        <taxon>Actinomycetota</taxon>
        <taxon>Coriobacteriia</taxon>
        <taxon>Eggerthellales</taxon>
        <taxon>Eggerthellaceae</taxon>
        <taxon>Ellagibacter</taxon>
    </lineage>
</organism>
<evidence type="ECO:0000313" key="3">
    <source>
        <dbReference type="Proteomes" id="UP000468668"/>
    </source>
</evidence>
<dbReference type="OrthoDB" id="3199616at2"/>
<dbReference type="EMBL" id="WAJR01000005">
    <property type="protein sequence ID" value="KAB1641592.1"/>
    <property type="molecule type" value="Genomic_DNA"/>
</dbReference>
<dbReference type="PANTHER" id="PTHR36836:SF1">
    <property type="entry name" value="COLANIC ACID BIOSYNTHESIS PROTEIN WCAK"/>
    <property type="match status" value="1"/>
</dbReference>
<dbReference type="AlphaFoldDB" id="A0A6N6NQ08"/>